<proteinExistence type="predicted"/>
<keyword evidence="1" id="KW-1133">Transmembrane helix</keyword>
<dbReference type="Pfam" id="PF12733">
    <property type="entry name" value="Cadherin-like"/>
    <property type="match status" value="1"/>
</dbReference>
<keyword evidence="1" id="KW-0812">Transmembrane</keyword>
<name>A0ABM1S0Q5_LIMPO</name>
<accession>A0ABM1S0Q5</accession>
<dbReference type="PROSITE" id="PS51221">
    <property type="entry name" value="TTL"/>
    <property type="match status" value="1"/>
</dbReference>
<evidence type="ECO:0000256" key="1">
    <source>
        <dbReference type="SAM" id="Phobius"/>
    </source>
</evidence>
<dbReference type="InterPro" id="IPR025883">
    <property type="entry name" value="Cadherin-like_domain"/>
</dbReference>
<dbReference type="PANTHER" id="PTHR14776">
    <property type="entry name" value="CADHERIN-LIKE AND PC-ESTERASE DOMAIN-CONTAINING PROTEIN 1"/>
    <property type="match status" value="1"/>
</dbReference>
<dbReference type="InterPro" id="IPR004344">
    <property type="entry name" value="TTL/TTLL_fam"/>
</dbReference>
<dbReference type="RefSeq" id="XP_013793732.2">
    <property type="nucleotide sequence ID" value="XM_013938278.2"/>
</dbReference>
<evidence type="ECO:0000259" key="3">
    <source>
        <dbReference type="Pfam" id="PF24536"/>
    </source>
</evidence>
<evidence type="ECO:0000313" key="6">
    <source>
        <dbReference type="RefSeq" id="XP_022237210.1"/>
    </source>
</evidence>
<reference evidence="5 6" key="1">
    <citation type="submission" date="2025-05" db="UniProtKB">
        <authorList>
            <consortium name="RefSeq"/>
        </authorList>
    </citation>
    <scope>IDENTIFICATION</scope>
    <source>
        <tissue evidence="5 6">Muscle</tissue>
    </source>
</reference>
<dbReference type="InterPro" id="IPR057106">
    <property type="entry name" value="NXPE4_C"/>
</dbReference>
<feature type="transmembrane region" description="Helical" evidence="1">
    <location>
        <begin position="20"/>
        <end position="42"/>
    </location>
</feature>
<gene>
    <name evidence="5 6" type="primary">LOC106477743</name>
</gene>
<dbReference type="GeneID" id="106477743"/>
<evidence type="ECO:0000313" key="4">
    <source>
        <dbReference type="Proteomes" id="UP000694941"/>
    </source>
</evidence>
<dbReference type="Gene3D" id="3.30.470.20">
    <property type="entry name" value="ATP-grasp fold, B domain"/>
    <property type="match status" value="1"/>
</dbReference>
<dbReference type="PROSITE" id="PS51257">
    <property type="entry name" value="PROKAR_LIPOPROTEIN"/>
    <property type="match status" value="1"/>
</dbReference>
<feature type="domain" description="NXPE C-terminal" evidence="3">
    <location>
        <begin position="835"/>
        <end position="967"/>
    </location>
</feature>
<keyword evidence="1" id="KW-0472">Membrane</keyword>
<dbReference type="Proteomes" id="UP000694941">
    <property type="component" value="Unplaced"/>
</dbReference>
<evidence type="ECO:0000259" key="2">
    <source>
        <dbReference type="Pfam" id="PF12733"/>
    </source>
</evidence>
<sequence>MNRKYNSTVRSRPFFRCRPFRDLLLLIVSFASVSCYLCYLLWAPPVYLSPNAGPQLPSLENVGNALQRNILSQKKKTVNVNTSESKSSREMSKLEKLLLEIEKMTLEVLQVKQKIAIVRGQRSVIARDLPLYEKALQITNFLVAPPIWYEGIKENVNKTVCCSGRSASNYYQEESKNPRTLGWQLLLCMTFSVKDLTHCLDRRDIEQLSQTQKINRIPGIRGRLWKKEAFCSTIMKGKQLSATLRKQPVPLCFSLPEQRHQFQEVAHAFGTSAQWILKSVSSVEKSGPKLLDIFTLEGQQELLNTERRRAIVQQVVPNQLKVFGQPISLRLYVLVTSLSPLRAYLHSEGLVYHRYGSSRSFRKISGRLWSLSQFWYFVARNHGMQTVKLTLNNLHDAITKTLLLTDVLIASSSTTSGQTDGLNSIRCRQCFQLMGFDVIMNGSFYPFITEINGQPNLQESRNQEGWVASRVKNAVVTDTIKILFTPHSVAKDVSEALEEVGEEIGVMGLNCLISHEVCLNRQDLQILLDGRRETLNLRGFQQLYPTVEAQSQADLIHELDGALLDQKIDLSRHGTADLHDILLRLEFYYNRHLLDQEFSDDEVKRSEAWRGMNLSSLMNQPSEQHESHLQESPDTYMDQFTSRKCSSDPITMPYIGQITTSPPLTLTPSFSSLVSDYIANVSYDQLLLRVWAFGQNCQTEVRIDDKYGPSRPTNYTLGVGPNKLSFFVVDTSHTEPWVVNTYTLLVYRLSVTHEEPPFSPDLPHQVCSLKQECDLQVFSNEPCGIQKEHQADWITQMKITAALPACDVGDAPGRWVLPCGSCSNRHSCFWQEAIWNPYRCRHPLLSRDLLSQCLAKKKLLFIGDSTNRGMMHYVMERVNGTLTEWDKTHDIRVYNNLNNGQTTVSFAYYPQFWLPTNQRPVFDKTLYQLLQRSKPLKNNTDTILIVGGVHWLATQHLHMLMRALRGERLQGIRLVMKTLGAGFHQPVDEIHSLTTTEHQKLVYHNLGLADFAKHYNFEVIDTFNVTVARYKDFLQGKCACHFHKVVEVNDSTREIRAWRNPTKKKIRYHVEGTINAIYSEILISRLCSNFIPKR</sequence>
<dbReference type="Pfam" id="PF03133">
    <property type="entry name" value="TTL"/>
    <property type="match status" value="1"/>
</dbReference>
<evidence type="ECO:0000313" key="5">
    <source>
        <dbReference type="RefSeq" id="XP_013793732.2"/>
    </source>
</evidence>
<dbReference type="Pfam" id="PF24536">
    <property type="entry name" value="NXPE4_C"/>
    <property type="match status" value="1"/>
</dbReference>
<dbReference type="PANTHER" id="PTHR14776:SF1">
    <property type="entry name" value="CADHERIN-LIKE AND PC-ESTERASE DOMAIN-CONTAINING PROTEIN 1"/>
    <property type="match status" value="1"/>
</dbReference>
<protein>
    <submittedName>
        <fullName evidence="5 6">Cadherin-like and PC-esterase domain-containing protein 1</fullName>
    </submittedName>
</protein>
<dbReference type="RefSeq" id="XP_022237210.1">
    <property type="nucleotide sequence ID" value="XM_022381502.1"/>
</dbReference>
<organism evidence="4 6">
    <name type="scientific">Limulus polyphemus</name>
    <name type="common">Atlantic horseshoe crab</name>
    <dbReference type="NCBI Taxonomy" id="6850"/>
    <lineage>
        <taxon>Eukaryota</taxon>
        <taxon>Metazoa</taxon>
        <taxon>Ecdysozoa</taxon>
        <taxon>Arthropoda</taxon>
        <taxon>Chelicerata</taxon>
        <taxon>Merostomata</taxon>
        <taxon>Xiphosura</taxon>
        <taxon>Limulidae</taxon>
        <taxon>Limulus</taxon>
    </lineage>
</organism>
<keyword evidence="4" id="KW-1185">Reference proteome</keyword>
<feature type="domain" description="Cadherin-like beta-sandwich-like" evidence="2">
    <location>
        <begin position="664"/>
        <end position="748"/>
    </location>
</feature>